<gene>
    <name evidence="1" type="ORF">DGAL_LOCUS9643</name>
</gene>
<dbReference type="Proteomes" id="UP000789390">
    <property type="component" value="Unassembled WGS sequence"/>
</dbReference>
<dbReference type="AlphaFoldDB" id="A0A8J2RR93"/>
<accession>A0A8J2RR93</accession>
<evidence type="ECO:0000313" key="1">
    <source>
        <dbReference type="EMBL" id="CAH0106488.1"/>
    </source>
</evidence>
<proteinExistence type="predicted"/>
<comment type="caution">
    <text evidence="1">The sequence shown here is derived from an EMBL/GenBank/DDBJ whole genome shotgun (WGS) entry which is preliminary data.</text>
</comment>
<organism evidence="1 2">
    <name type="scientific">Daphnia galeata</name>
    <dbReference type="NCBI Taxonomy" id="27404"/>
    <lineage>
        <taxon>Eukaryota</taxon>
        <taxon>Metazoa</taxon>
        <taxon>Ecdysozoa</taxon>
        <taxon>Arthropoda</taxon>
        <taxon>Crustacea</taxon>
        <taxon>Branchiopoda</taxon>
        <taxon>Diplostraca</taxon>
        <taxon>Cladocera</taxon>
        <taxon>Anomopoda</taxon>
        <taxon>Daphniidae</taxon>
        <taxon>Daphnia</taxon>
    </lineage>
</organism>
<reference evidence="1" key="1">
    <citation type="submission" date="2021-11" db="EMBL/GenBank/DDBJ databases">
        <authorList>
            <person name="Schell T."/>
        </authorList>
    </citation>
    <scope>NUCLEOTIDE SEQUENCE</scope>
    <source>
        <strain evidence="1">M5</strain>
    </source>
</reference>
<sequence>MATQSSLEVQQGKVYVIEISRVIDSDDITRNLSIKLQWDKNFAGLIPSDPEKKLQEIHRTGEFEGIQTEDVALTIAKFEHQVCGNVLALVQPDRIAKQLVPITKLAEFFLRFHCFDGVKTVGDCISSLYAEMDPSLAWQSKCFDVEAVVDMLVALESNPETSSRKRIQPLEAIQTLSVSIVKILDLGVEYKLFRAHQDGGPK</sequence>
<protein>
    <submittedName>
        <fullName evidence="1">Uncharacterized protein</fullName>
    </submittedName>
</protein>
<dbReference type="EMBL" id="CAKKLH010000223">
    <property type="protein sequence ID" value="CAH0106488.1"/>
    <property type="molecule type" value="Genomic_DNA"/>
</dbReference>
<name>A0A8J2RR93_9CRUS</name>
<evidence type="ECO:0000313" key="2">
    <source>
        <dbReference type="Proteomes" id="UP000789390"/>
    </source>
</evidence>
<keyword evidence="2" id="KW-1185">Reference proteome</keyword>